<sequence>MVEAIRLANTRLQALLAFLVAMLFSLGVYLYSLHQAGKGFYKVFELEHETQLTFKAEEFDQAIGHLKRMTRFLSTVPPIPGIGRVLLHGGVDPVNGETFEIWKGRLEHIYLGFLNAEPRVFQARLVGVEDGGMELIRVERKNGVTFVTPPSALQRKGDRPYVREAIAHDPGSILVSEINLNQEHGRIEEPPRPTIRVSIPVADERGRIFGVVVANYDLGWIMDRLGSNSGAAGYYLTDAQGRYLLHPDGKAFQHEYAPARSSDWSSDFRLLERARLPPGFATGTLIRDRKTHEVFLYSERRIPSLGPDRGVILRATYPVDQVMEHLVRDAWSYFILIHAIAYLLIAIIAWLYSRTLSLQRQSELQMALTRSLEQARQAAEMANAAKSRFLANMSHEIRTPLNVVLGLSHLLELGTIDSEQRQFVVKIQAAGRALLGIVDDILDLSKIEAGEIAIECIPFSVSRLCRETIGIVSEPAGRKGLCLDLVIGDDIPRVVLGDSTRLRQVLLNLLNNAVKFTAAGKVELSLHALRQDDTECLLCLEVTDTGIGIPRERQNHLFEPFVQADDSTSRRFGGSGLGLAIVHQLIELMGGSVCLASEEGRGSRFRIELPVRIADERQVDTQDSCLEGLEILIADDDESQRLALVRMARSFGWRAEAVADGLALVDEVLRRDASARPVDCLLVDWKMPGLDGLSALDRLHRQLDPSRVPVAIMVTVQELELLSSAPLAELPDAILRKPVNRSELFNQVNAAVAGRCGSSDRVLEGSFYGSSDIQWLAGIELLLVEDNALNVDVVQRVLERKGARVRVCVNGLESVEWLSDPEHRVDAVLMDVQMPVMDGIAAVKEIRRIQRLERLPIIALTAGALSSERQQALDAGMNDYITKPFEPDRMVRALRRHIGIARAAPLPLAPSDEIREDGHDWPDIPGLNMPEVENRMAGDWPLFVSACRRFFMEFQDLGGPSMPPEENGGRALLADRLHKLAGSAGLIGAEGIHALAKEYESALRGASAADGTELAATLARSMNDLKACVQPHIDDEGPDSATHREARRPTGEELDALMAALSGRRLAAVGTFDELSPGLRSMLSEEGFSRLAAAVAGLKFDQALPLLADLRRSLAD</sequence>
<feature type="transmembrane region" description="Helical" evidence="17">
    <location>
        <begin position="12"/>
        <end position="32"/>
    </location>
</feature>
<dbReference type="InterPro" id="IPR011006">
    <property type="entry name" value="CheY-like_superfamily"/>
</dbReference>
<dbReference type="InterPro" id="IPR003594">
    <property type="entry name" value="HATPase_dom"/>
</dbReference>
<dbReference type="Gene3D" id="3.30.565.10">
    <property type="entry name" value="Histidine kinase-like ATPase, C-terminal domain"/>
    <property type="match status" value="1"/>
</dbReference>
<evidence type="ECO:0000256" key="17">
    <source>
        <dbReference type="SAM" id="Phobius"/>
    </source>
</evidence>
<feature type="domain" description="Response regulatory" evidence="19">
    <location>
        <begin position="630"/>
        <end position="752"/>
    </location>
</feature>
<feature type="domain" description="Histidine kinase" evidence="18">
    <location>
        <begin position="392"/>
        <end position="613"/>
    </location>
</feature>
<keyword evidence="5 16" id="KW-0597">Phosphoprotein</keyword>
<evidence type="ECO:0000256" key="3">
    <source>
        <dbReference type="ARBA" id="ARBA00012438"/>
    </source>
</evidence>
<keyword evidence="13 17" id="KW-0472">Membrane</keyword>
<reference evidence="20 21" key="1">
    <citation type="submission" date="2012-11" db="EMBL/GenBank/DDBJ databases">
        <title>Genome assembly of Thiorhodococcus sp. AK35.</title>
        <authorList>
            <person name="Nupur N."/>
            <person name="Khatri I."/>
            <person name="Subramanian S."/>
            <person name="Pinnaka A."/>
        </authorList>
    </citation>
    <scope>NUCLEOTIDE SEQUENCE [LARGE SCALE GENOMIC DNA]</scope>
    <source>
        <strain evidence="20 21">AK35</strain>
    </source>
</reference>
<gene>
    <name evidence="20" type="ORF">D779_0482</name>
</gene>
<keyword evidence="7 17" id="KW-0812">Transmembrane</keyword>
<dbReference type="SUPFAM" id="SSF55874">
    <property type="entry name" value="ATPase domain of HSP90 chaperone/DNA topoisomerase II/histidine kinase"/>
    <property type="match status" value="1"/>
</dbReference>
<dbReference type="SMART" id="SM00388">
    <property type="entry name" value="HisKA"/>
    <property type="match status" value="1"/>
</dbReference>
<evidence type="ECO:0000256" key="10">
    <source>
        <dbReference type="ARBA" id="ARBA00022840"/>
    </source>
</evidence>
<evidence type="ECO:0000256" key="1">
    <source>
        <dbReference type="ARBA" id="ARBA00000085"/>
    </source>
</evidence>
<dbReference type="GO" id="GO:0000155">
    <property type="term" value="F:phosphorelay sensor kinase activity"/>
    <property type="evidence" value="ECO:0007669"/>
    <property type="project" value="InterPro"/>
</dbReference>
<dbReference type="SUPFAM" id="SSF103190">
    <property type="entry name" value="Sensory domain-like"/>
    <property type="match status" value="1"/>
</dbReference>
<keyword evidence="12" id="KW-0902">Two-component regulatory system</keyword>
<dbReference type="RefSeq" id="WP_081763334.1">
    <property type="nucleotide sequence ID" value="NZ_AONC01000014.1"/>
</dbReference>
<dbReference type="FunFam" id="1.10.287.130:FF:000002">
    <property type="entry name" value="Two-component osmosensing histidine kinase"/>
    <property type="match status" value="1"/>
</dbReference>
<comment type="subcellular location">
    <subcellularLocation>
        <location evidence="2">Cell membrane</location>
        <topology evidence="2">Multi-pass membrane protein</topology>
    </subcellularLocation>
</comment>
<dbReference type="InterPro" id="IPR001789">
    <property type="entry name" value="Sig_transdc_resp-reg_receiver"/>
</dbReference>
<dbReference type="CDD" id="cd00156">
    <property type="entry name" value="REC"/>
    <property type="match status" value="1"/>
</dbReference>
<evidence type="ECO:0000256" key="6">
    <source>
        <dbReference type="ARBA" id="ARBA00022679"/>
    </source>
</evidence>
<dbReference type="Gene3D" id="1.10.287.130">
    <property type="match status" value="1"/>
</dbReference>
<evidence type="ECO:0000256" key="2">
    <source>
        <dbReference type="ARBA" id="ARBA00004651"/>
    </source>
</evidence>
<dbReference type="EC" id="2.7.13.3" evidence="3"/>
<dbReference type="InterPro" id="IPR008207">
    <property type="entry name" value="Sig_transdc_His_kin_Hpt_dom"/>
</dbReference>
<protein>
    <recommendedName>
        <fullName evidence="15">Sensory/regulatory protein RpfC</fullName>
        <ecNumber evidence="3">2.7.13.3</ecNumber>
    </recommendedName>
</protein>
<keyword evidence="8" id="KW-0547">Nucleotide-binding</keyword>
<keyword evidence="21" id="KW-1185">Reference proteome</keyword>
<dbReference type="InterPro" id="IPR004358">
    <property type="entry name" value="Sig_transdc_His_kin-like_C"/>
</dbReference>
<dbReference type="Proteomes" id="UP000019460">
    <property type="component" value="Unassembled WGS sequence"/>
</dbReference>
<evidence type="ECO:0000256" key="7">
    <source>
        <dbReference type="ARBA" id="ARBA00022692"/>
    </source>
</evidence>
<dbReference type="SMART" id="SM00448">
    <property type="entry name" value="REC"/>
    <property type="match status" value="2"/>
</dbReference>
<dbReference type="Pfam" id="PF02518">
    <property type="entry name" value="HATPase_c"/>
    <property type="match status" value="1"/>
</dbReference>
<evidence type="ECO:0000256" key="9">
    <source>
        <dbReference type="ARBA" id="ARBA00022777"/>
    </source>
</evidence>
<dbReference type="PANTHER" id="PTHR45339:SF1">
    <property type="entry name" value="HYBRID SIGNAL TRANSDUCTION HISTIDINE KINASE J"/>
    <property type="match status" value="1"/>
</dbReference>
<dbReference type="Pfam" id="PF00512">
    <property type="entry name" value="HisKA"/>
    <property type="match status" value="1"/>
</dbReference>
<dbReference type="InterPro" id="IPR036890">
    <property type="entry name" value="HATPase_C_sf"/>
</dbReference>
<evidence type="ECO:0000256" key="8">
    <source>
        <dbReference type="ARBA" id="ARBA00022741"/>
    </source>
</evidence>
<evidence type="ECO:0000256" key="5">
    <source>
        <dbReference type="ARBA" id="ARBA00022553"/>
    </source>
</evidence>
<proteinExistence type="predicted"/>
<evidence type="ECO:0000256" key="11">
    <source>
        <dbReference type="ARBA" id="ARBA00022989"/>
    </source>
</evidence>
<dbReference type="SUPFAM" id="SSF47384">
    <property type="entry name" value="Homodimeric domain of signal transducing histidine kinase"/>
    <property type="match status" value="1"/>
</dbReference>
<evidence type="ECO:0000256" key="15">
    <source>
        <dbReference type="ARBA" id="ARBA00068150"/>
    </source>
</evidence>
<evidence type="ECO:0000313" key="21">
    <source>
        <dbReference type="Proteomes" id="UP000019460"/>
    </source>
</evidence>
<dbReference type="CDD" id="cd16922">
    <property type="entry name" value="HATPase_EvgS-ArcB-TorS-like"/>
    <property type="match status" value="1"/>
</dbReference>
<dbReference type="SMART" id="SM00387">
    <property type="entry name" value="HATPase_c"/>
    <property type="match status" value="1"/>
</dbReference>
<dbReference type="GO" id="GO:0005886">
    <property type="term" value="C:plasma membrane"/>
    <property type="evidence" value="ECO:0007669"/>
    <property type="project" value="UniProtKB-SubCell"/>
</dbReference>
<evidence type="ECO:0000256" key="4">
    <source>
        <dbReference type="ARBA" id="ARBA00022475"/>
    </source>
</evidence>
<dbReference type="FunFam" id="3.30.565.10:FF:000010">
    <property type="entry name" value="Sensor histidine kinase RcsC"/>
    <property type="match status" value="1"/>
</dbReference>
<evidence type="ECO:0000256" key="12">
    <source>
        <dbReference type="ARBA" id="ARBA00023012"/>
    </source>
</evidence>
<evidence type="ECO:0000256" key="16">
    <source>
        <dbReference type="PROSITE-ProRule" id="PRU00169"/>
    </source>
</evidence>
<dbReference type="EMBL" id="AONC01000014">
    <property type="protein sequence ID" value="EXJ16177.1"/>
    <property type="molecule type" value="Genomic_DNA"/>
</dbReference>
<dbReference type="InterPro" id="IPR048760">
    <property type="entry name" value="VP0354-like_sensor_dom"/>
</dbReference>
<feature type="domain" description="Response regulatory" evidence="19">
    <location>
        <begin position="780"/>
        <end position="898"/>
    </location>
</feature>
<dbReference type="InterPro" id="IPR036641">
    <property type="entry name" value="HPT_dom_sf"/>
</dbReference>
<dbReference type="InterPro" id="IPR005467">
    <property type="entry name" value="His_kinase_dom"/>
</dbReference>
<evidence type="ECO:0000313" key="20">
    <source>
        <dbReference type="EMBL" id="EXJ16177.1"/>
    </source>
</evidence>
<dbReference type="eggNOG" id="COG0642">
    <property type="taxonomic scope" value="Bacteria"/>
</dbReference>
<dbReference type="InterPro" id="IPR029151">
    <property type="entry name" value="Sensor-like_sf"/>
</dbReference>
<dbReference type="SUPFAM" id="SSF52172">
    <property type="entry name" value="CheY-like"/>
    <property type="match status" value="2"/>
</dbReference>
<dbReference type="Pfam" id="PF00072">
    <property type="entry name" value="Response_reg"/>
    <property type="match status" value="2"/>
</dbReference>
<comment type="catalytic activity">
    <reaction evidence="1">
        <text>ATP + protein L-histidine = ADP + protein N-phospho-L-histidine.</text>
        <dbReference type="EC" id="2.7.13.3"/>
    </reaction>
</comment>
<comment type="subunit">
    <text evidence="14">At low DSF concentrations, interacts with RpfF.</text>
</comment>
<feature type="modified residue" description="4-aspartylphosphate" evidence="16">
    <location>
        <position position="684"/>
    </location>
</feature>
<dbReference type="PANTHER" id="PTHR45339">
    <property type="entry name" value="HYBRID SIGNAL TRANSDUCTION HISTIDINE KINASE J"/>
    <property type="match status" value="1"/>
</dbReference>
<feature type="modified residue" description="4-aspartylphosphate" evidence="16">
    <location>
        <position position="831"/>
    </location>
</feature>
<comment type="caution">
    <text evidence="20">The sequence shown here is derived from an EMBL/GenBank/DDBJ whole genome shotgun (WGS) entry which is preliminary data.</text>
</comment>
<evidence type="ECO:0000259" key="19">
    <source>
        <dbReference type="PROSITE" id="PS50110"/>
    </source>
</evidence>
<dbReference type="OrthoDB" id="5563233at2"/>
<feature type="transmembrane region" description="Helical" evidence="17">
    <location>
        <begin position="331"/>
        <end position="352"/>
    </location>
</feature>
<dbReference type="GO" id="GO:0005524">
    <property type="term" value="F:ATP binding"/>
    <property type="evidence" value="ECO:0007669"/>
    <property type="project" value="UniProtKB-KW"/>
</dbReference>
<dbReference type="CDD" id="cd17546">
    <property type="entry name" value="REC_hyHK_CKI1_RcsC-like"/>
    <property type="match status" value="1"/>
</dbReference>
<dbReference type="STRING" id="1249627.D779_0482"/>
<dbReference type="Gene3D" id="1.20.120.160">
    <property type="entry name" value="HPT domain"/>
    <property type="match status" value="1"/>
</dbReference>
<evidence type="ECO:0000259" key="18">
    <source>
        <dbReference type="PROSITE" id="PS50109"/>
    </source>
</evidence>
<dbReference type="PRINTS" id="PR00344">
    <property type="entry name" value="BCTRLSENSOR"/>
</dbReference>
<keyword evidence="9" id="KW-0418">Kinase</keyword>
<accession>W9VJE0</accession>
<dbReference type="SUPFAM" id="SSF47226">
    <property type="entry name" value="Histidine-containing phosphotransfer domain, HPT domain"/>
    <property type="match status" value="1"/>
</dbReference>
<keyword evidence="11 17" id="KW-1133">Transmembrane helix</keyword>
<dbReference type="Gene3D" id="3.30.450.20">
    <property type="entry name" value="PAS domain"/>
    <property type="match status" value="1"/>
</dbReference>
<dbReference type="CDD" id="cd00082">
    <property type="entry name" value="HisKA"/>
    <property type="match status" value="1"/>
</dbReference>
<dbReference type="PROSITE" id="PS50109">
    <property type="entry name" value="HIS_KIN"/>
    <property type="match status" value="1"/>
</dbReference>
<dbReference type="InterPro" id="IPR003661">
    <property type="entry name" value="HisK_dim/P_dom"/>
</dbReference>
<dbReference type="eggNOG" id="COG2205">
    <property type="taxonomic scope" value="Bacteria"/>
</dbReference>
<dbReference type="AlphaFoldDB" id="W9VJE0"/>
<evidence type="ECO:0000256" key="14">
    <source>
        <dbReference type="ARBA" id="ARBA00064003"/>
    </source>
</evidence>
<evidence type="ECO:0000256" key="13">
    <source>
        <dbReference type="ARBA" id="ARBA00023136"/>
    </source>
</evidence>
<dbReference type="PROSITE" id="PS50110">
    <property type="entry name" value="RESPONSE_REGULATORY"/>
    <property type="match status" value="2"/>
</dbReference>
<keyword evidence="4" id="KW-1003">Cell membrane</keyword>
<dbReference type="Gene3D" id="3.40.50.2300">
    <property type="match status" value="2"/>
</dbReference>
<dbReference type="Pfam" id="PF01627">
    <property type="entry name" value="Hpt"/>
    <property type="match status" value="1"/>
</dbReference>
<organism evidence="20 21">
    <name type="scientific">Imhoffiella purpurea</name>
    <dbReference type="NCBI Taxonomy" id="1249627"/>
    <lineage>
        <taxon>Bacteria</taxon>
        <taxon>Pseudomonadati</taxon>
        <taxon>Pseudomonadota</taxon>
        <taxon>Gammaproteobacteria</taxon>
        <taxon>Chromatiales</taxon>
        <taxon>Chromatiaceae</taxon>
        <taxon>Imhoffiella</taxon>
    </lineage>
</organism>
<keyword evidence="6" id="KW-0808">Transferase</keyword>
<dbReference type="Pfam" id="PF21623">
    <property type="entry name" value="HK_sensor_dom_bact"/>
    <property type="match status" value="1"/>
</dbReference>
<keyword evidence="10" id="KW-0067">ATP-binding</keyword>
<name>W9VJE0_9GAMM</name>
<dbReference type="InterPro" id="IPR036097">
    <property type="entry name" value="HisK_dim/P_sf"/>
</dbReference>